<keyword evidence="3" id="KW-1185">Reference proteome</keyword>
<sequence>MKYLQYIFSHILEDGWNHIVTKDYHHHGYYRLSDEDTNAKNHPTNELLDEYDPIQDNNDNVNDGVDDNNDNNPINNRYVCDFCCKRYSLNGLKKHMQTGCKKNPKNNSACYNCKYCGYTSVYKANMERHVRNIHDLVNDRVRCELCNFSSNYTFCVRRHMKTFHRK</sequence>
<evidence type="ECO:0000313" key="4">
    <source>
        <dbReference type="RefSeq" id="XP_015178613.1"/>
    </source>
</evidence>
<name>A0ABM1IEH6_POLDO</name>
<dbReference type="Gene3D" id="3.30.160.60">
    <property type="entry name" value="Classic Zinc Finger"/>
    <property type="match status" value="1"/>
</dbReference>
<dbReference type="GeneID" id="107067524"/>
<dbReference type="InterPro" id="IPR013087">
    <property type="entry name" value="Znf_C2H2_type"/>
</dbReference>
<dbReference type="SMART" id="SM00355">
    <property type="entry name" value="ZnF_C2H2"/>
    <property type="match status" value="3"/>
</dbReference>
<organism evidence="3 4">
    <name type="scientific">Polistes dominula</name>
    <name type="common">European paper wasp</name>
    <name type="synonym">Vespa dominula</name>
    <dbReference type="NCBI Taxonomy" id="743375"/>
    <lineage>
        <taxon>Eukaryota</taxon>
        <taxon>Metazoa</taxon>
        <taxon>Ecdysozoa</taxon>
        <taxon>Arthropoda</taxon>
        <taxon>Hexapoda</taxon>
        <taxon>Insecta</taxon>
        <taxon>Pterygota</taxon>
        <taxon>Neoptera</taxon>
        <taxon>Endopterygota</taxon>
        <taxon>Hymenoptera</taxon>
        <taxon>Apocrita</taxon>
        <taxon>Aculeata</taxon>
        <taxon>Vespoidea</taxon>
        <taxon>Vespidae</taxon>
        <taxon>Polistinae</taxon>
        <taxon>Polistini</taxon>
        <taxon>Polistes</taxon>
    </lineage>
</organism>
<evidence type="ECO:0000313" key="3">
    <source>
        <dbReference type="Proteomes" id="UP000694924"/>
    </source>
</evidence>
<feature type="domain" description="C2H2-type" evidence="2">
    <location>
        <begin position="111"/>
        <end position="134"/>
    </location>
</feature>
<evidence type="ECO:0000259" key="2">
    <source>
        <dbReference type="PROSITE" id="PS50157"/>
    </source>
</evidence>
<evidence type="ECO:0000256" key="1">
    <source>
        <dbReference type="PROSITE-ProRule" id="PRU00042"/>
    </source>
</evidence>
<gene>
    <name evidence="4" type="primary">LOC107067524</name>
</gene>
<keyword evidence="1" id="KW-0479">Metal-binding</keyword>
<keyword evidence="1" id="KW-0863">Zinc-finger</keyword>
<dbReference type="PROSITE" id="PS50157">
    <property type="entry name" value="ZINC_FINGER_C2H2_2"/>
    <property type="match status" value="1"/>
</dbReference>
<reference evidence="4" key="1">
    <citation type="submission" date="2025-08" db="UniProtKB">
        <authorList>
            <consortium name="RefSeq"/>
        </authorList>
    </citation>
    <scope>IDENTIFICATION</scope>
    <source>
        <tissue evidence="4">Whole body</tissue>
    </source>
</reference>
<dbReference type="RefSeq" id="XP_015178613.1">
    <property type="nucleotide sequence ID" value="XM_015323127.1"/>
</dbReference>
<accession>A0ABM1IEH6</accession>
<keyword evidence="1" id="KW-0862">Zinc</keyword>
<dbReference type="Proteomes" id="UP000694924">
    <property type="component" value="Unplaced"/>
</dbReference>
<protein>
    <submittedName>
        <fullName evidence="4">Zinc finger E-box-binding homeobox 1-like</fullName>
    </submittedName>
</protein>
<proteinExistence type="predicted"/>